<name>A0A4P9C9E0_EUBML</name>
<dbReference type="EMBL" id="CP029487">
    <property type="protein sequence ID" value="QCT71325.1"/>
    <property type="molecule type" value="Genomic_DNA"/>
</dbReference>
<accession>A0A4P9C9E0</accession>
<dbReference type="GO" id="GO:0003677">
    <property type="term" value="F:DNA binding"/>
    <property type="evidence" value="ECO:0007669"/>
    <property type="project" value="UniProtKB-KW"/>
</dbReference>
<organism evidence="2 3">
    <name type="scientific">Eubacterium maltosivorans</name>
    <dbReference type="NCBI Taxonomy" id="2041044"/>
    <lineage>
        <taxon>Bacteria</taxon>
        <taxon>Bacillati</taxon>
        <taxon>Bacillota</taxon>
        <taxon>Clostridia</taxon>
        <taxon>Eubacteriales</taxon>
        <taxon>Eubacteriaceae</taxon>
        <taxon>Eubacterium</taxon>
    </lineage>
</organism>
<dbReference type="Pfam" id="PF04014">
    <property type="entry name" value="MazE_antitoxin"/>
    <property type="match status" value="1"/>
</dbReference>
<dbReference type="SUPFAM" id="SSF89447">
    <property type="entry name" value="AbrB/MazE/MraZ-like"/>
    <property type="match status" value="1"/>
</dbReference>
<dbReference type="Proteomes" id="UP000218387">
    <property type="component" value="Chromosome"/>
</dbReference>
<dbReference type="KEGG" id="emt:CPZ25_008275"/>
<dbReference type="Gene3D" id="2.10.260.10">
    <property type="match status" value="1"/>
</dbReference>
<dbReference type="InterPro" id="IPR037914">
    <property type="entry name" value="SpoVT-AbrB_sf"/>
</dbReference>
<gene>
    <name evidence="2" type="ORF">CPZ25_008275</name>
</gene>
<keyword evidence="3" id="KW-1185">Reference proteome</keyword>
<evidence type="ECO:0000313" key="2">
    <source>
        <dbReference type="EMBL" id="QCT71325.1"/>
    </source>
</evidence>
<feature type="domain" description="SpoVT-AbrB" evidence="1">
    <location>
        <begin position="3"/>
        <end position="48"/>
    </location>
</feature>
<protein>
    <submittedName>
        <fullName evidence="2">AbrB/MazE/SpoVT family DNA-binding domain-containing protein</fullName>
    </submittedName>
</protein>
<evidence type="ECO:0000259" key="1">
    <source>
        <dbReference type="SMART" id="SM00966"/>
    </source>
</evidence>
<dbReference type="AlphaFoldDB" id="A0A4P9C9E0"/>
<sequence>MNIKFREKSQITLPSSVVEQLELHTGDALECEIIGNTICLSPVSHPMKKNGFTSMPVNPLFLKEPISCWPYSALAPCASSMHRSPWFSSPGRQRSCWPI</sequence>
<evidence type="ECO:0000313" key="3">
    <source>
        <dbReference type="Proteomes" id="UP000218387"/>
    </source>
</evidence>
<dbReference type="SMART" id="SM00966">
    <property type="entry name" value="SpoVT_AbrB"/>
    <property type="match status" value="1"/>
</dbReference>
<keyword evidence="2" id="KW-0238">DNA-binding</keyword>
<reference evidence="2 3" key="1">
    <citation type="submission" date="2018-05" db="EMBL/GenBank/DDBJ databases">
        <title>Genome comparison of Eubacterium sp.</title>
        <authorList>
            <person name="Feng Y."/>
            <person name="Sanchez-Andrea I."/>
            <person name="Stams A.J.M."/>
            <person name="De Vos W.M."/>
        </authorList>
    </citation>
    <scope>NUCLEOTIDE SEQUENCE [LARGE SCALE GENOMIC DNA]</scope>
    <source>
        <strain evidence="2 3">YI</strain>
    </source>
</reference>
<dbReference type="InterPro" id="IPR007159">
    <property type="entry name" value="SpoVT-AbrB_dom"/>
</dbReference>
<dbReference type="RefSeq" id="WP_058693726.1">
    <property type="nucleotide sequence ID" value="NZ_CABJDW020000003.1"/>
</dbReference>
<proteinExistence type="predicted"/>